<feature type="transmembrane region" description="Helical" evidence="1">
    <location>
        <begin position="46"/>
        <end position="66"/>
    </location>
</feature>
<accession>A0ABP9X5I3</accession>
<organism evidence="2 3">
    <name type="scientific">Herpetosiphon gulosus</name>
    <dbReference type="NCBI Taxonomy" id="1973496"/>
    <lineage>
        <taxon>Bacteria</taxon>
        <taxon>Bacillati</taxon>
        <taxon>Chloroflexota</taxon>
        <taxon>Chloroflexia</taxon>
        <taxon>Herpetosiphonales</taxon>
        <taxon>Herpetosiphonaceae</taxon>
        <taxon>Herpetosiphon</taxon>
    </lineage>
</organism>
<evidence type="ECO:0000313" key="3">
    <source>
        <dbReference type="Proteomes" id="UP001428290"/>
    </source>
</evidence>
<evidence type="ECO:0000256" key="1">
    <source>
        <dbReference type="SAM" id="Phobius"/>
    </source>
</evidence>
<dbReference type="EMBL" id="BAABRU010000015">
    <property type="protein sequence ID" value="GAA5530106.1"/>
    <property type="molecule type" value="Genomic_DNA"/>
</dbReference>
<evidence type="ECO:0000313" key="2">
    <source>
        <dbReference type="EMBL" id="GAA5530106.1"/>
    </source>
</evidence>
<reference evidence="2 3" key="1">
    <citation type="submission" date="2024-02" db="EMBL/GenBank/DDBJ databases">
        <title>Herpetosiphon gulosus NBRC 112829.</title>
        <authorList>
            <person name="Ichikawa N."/>
            <person name="Katano-Makiyama Y."/>
            <person name="Hidaka K."/>
        </authorList>
    </citation>
    <scope>NUCLEOTIDE SEQUENCE [LARGE SCALE GENOMIC DNA]</scope>
    <source>
        <strain evidence="2 3">NBRC 112829</strain>
    </source>
</reference>
<keyword evidence="1" id="KW-0472">Membrane</keyword>
<keyword evidence="1" id="KW-0812">Transmembrane</keyword>
<sequence length="121" mass="13476">MFRSKSPLKPSKQGINAMLLIGGLGASFLLITTLIIALSTKELDAFLFWFNLTGFLLLVGVIRIVMRRPGMYELPPPPDMPANFDPSQGYYVPPAYVNHSPGPFVYGADAKLKPRWREPKP</sequence>
<gene>
    <name evidence="2" type="ORF">Hgul01_03924</name>
</gene>
<name>A0ABP9X5I3_9CHLR</name>
<keyword evidence="1" id="KW-1133">Transmembrane helix</keyword>
<comment type="caution">
    <text evidence="2">The sequence shown here is derived from an EMBL/GenBank/DDBJ whole genome shotgun (WGS) entry which is preliminary data.</text>
</comment>
<protein>
    <submittedName>
        <fullName evidence="2">Uncharacterized protein</fullName>
    </submittedName>
</protein>
<feature type="transmembrane region" description="Helical" evidence="1">
    <location>
        <begin position="20"/>
        <end position="40"/>
    </location>
</feature>
<dbReference type="Proteomes" id="UP001428290">
    <property type="component" value="Unassembled WGS sequence"/>
</dbReference>
<proteinExistence type="predicted"/>
<dbReference type="RefSeq" id="WP_345723699.1">
    <property type="nucleotide sequence ID" value="NZ_BAABRU010000015.1"/>
</dbReference>
<keyword evidence="3" id="KW-1185">Reference proteome</keyword>